<protein>
    <submittedName>
        <fullName evidence="1">Uncharacterized protein</fullName>
    </submittedName>
</protein>
<dbReference type="AlphaFoldDB" id="A0A0E9QRI4"/>
<dbReference type="EMBL" id="GBXM01089138">
    <property type="protein sequence ID" value="JAH19439.1"/>
    <property type="molecule type" value="Transcribed_RNA"/>
</dbReference>
<organism evidence="1">
    <name type="scientific">Anguilla anguilla</name>
    <name type="common">European freshwater eel</name>
    <name type="synonym">Muraena anguilla</name>
    <dbReference type="NCBI Taxonomy" id="7936"/>
    <lineage>
        <taxon>Eukaryota</taxon>
        <taxon>Metazoa</taxon>
        <taxon>Chordata</taxon>
        <taxon>Craniata</taxon>
        <taxon>Vertebrata</taxon>
        <taxon>Euteleostomi</taxon>
        <taxon>Actinopterygii</taxon>
        <taxon>Neopterygii</taxon>
        <taxon>Teleostei</taxon>
        <taxon>Anguilliformes</taxon>
        <taxon>Anguillidae</taxon>
        <taxon>Anguilla</taxon>
    </lineage>
</organism>
<evidence type="ECO:0000313" key="1">
    <source>
        <dbReference type="EMBL" id="JAH19439.1"/>
    </source>
</evidence>
<sequence>MQFRLKTQAHLGLSIFQVPYMFLFA</sequence>
<reference evidence="1" key="2">
    <citation type="journal article" date="2015" name="Fish Shellfish Immunol.">
        <title>Early steps in the European eel (Anguilla anguilla)-Vibrio vulnificus interaction in the gills: Role of the RtxA13 toxin.</title>
        <authorList>
            <person name="Callol A."/>
            <person name="Pajuelo D."/>
            <person name="Ebbesson L."/>
            <person name="Teles M."/>
            <person name="MacKenzie S."/>
            <person name="Amaro C."/>
        </authorList>
    </citation>
    <scope>NUCLEOTIDE SEQUENCE</scope>
</reference>
<proteinExistence type="predicted"/>
<accession>A0A0E9QRI4</accession>
<reference evidence="1" key="1">
    <citation type="submission" date="2014-11" db="EMBL/GenBank/DDBJ databases">
        <authorList>
            <person name="Amaro Gonzalez C."/>
        </authorList>
    </citation>
    <scope>NUCLEOTIDE SEQUENCE</scope>
</reference>
<name>A0A0E9QRI4_ANGAN</name>